<dbReference type="RefSeq" id="XP_031433908.1">
    <property type="nucleotide sequence ID" value="XM_031578048.2"/>
</dbReference>
<feature type="region of interest" description="Disordered" evidence="2">
    <location>
        <begin position="1537"/>
        <end position="1567"/>
    </location>
</feature>
<sequence>MERIGQSTTAGVMEWTPAPDPPSPASPGGSELSWEGGGGGEEDDFQSQMDERGIIGLEETQGEELMLGSGEELGPDEDKFASSLYFEKESQGEGQEWGLSEEEEQGFGNEDEWDEEQEQSEMWDTGTPEPHEGPPMTMQDLTFNLSELLDSDLAEDDTNTPPQFESQYTEGQDSAVLQEDEELHRVEGEGGANRVTQKRNWTPSQRDSQLDMIEDELPASEWEEFQNCPASQVRAMMSGSRPGCSSSEYRTASNGVEWPDGESMKLDLLGEETGDHLTPTPSPRRNQLQDVQKSPPSSHSVGTSELKLGHRNNSEFEPDLTLQTNSHGESKHSIEESHESSDATFSEAELRESLSRSSPSRPNHHRSQTNRSSKPDLHAGGETVGHPQAFKVKGGAQKDVHKTSGCTRHSISHTSPPSPPPAPHTVPQISPPSHLLRLSLEDLTDFPGIQEERFPEASCAESLPDSSVCHPRPTPSPRRNTRDSQERPQHLSAARSETELRRSPSSPNRTHHRRSERRSPDPAHRRTSPADHTDVRRGKLTHPFPDFSKVQPRVHFPKKVYKPPKSTCTVRRMGTSPEPPMVFKSPAEIVREVLLSSGEDPEKPAGPGQDGPRRPLNRTVPEDFRDPQQATTLMQQLQEDYKRLLTKYAAAENTIDRMRLEAKVELNSDPPKPSHVIQSGFVKEGSKVMTLTFPQAQRAKLDAPQQTLRRSNSDHEAVSPGRPSSVDSASSRQRGLRAIEQLATALHFQVHRFHLQLDTFEELLRQGQLKAHEQMKGLCELAQGQEALERAYLAARDEHKFLQQGGSRLPPFDPNRDLEGQIFQSGMRLDELKEWVEQTQQAPPMSEPQPPPHPISLSPREGDALPRPQGPVCVGDQMAVRVEVSSVSGASEGEMEEEEEEALPSLLLRPLHQKRQCVERDFSNLMGHYQSLKELPQALDVVPGYSRPITPDPDATLPPGDDGMESRQRWRRDSEQDQSSPSQQKPAPTPEPSPGPFGESQSGSLVEIPLERCSSYPGAQDVSSPSRASGSRRSGSGSLCSLGEGTATATTTLNKSAFKAQSRSARAPSQDGLLSPETDSGFVGSESSRLTPAVRSPLQQGEKARTMPLAETEEAESSETVTDSGRPPQRPPSLGHASRGSVGSAGAARGTPTAPQRRGGGGGERRPAPTPSSSSSPQRWAREPLEAWASSGGSGTHSLSGQEDKEQNLQYYRQSANQQPVYQRNSSLSAPYRHGDHLKAQSSAPLTNQCEALQSLQVEVSRLKECLEGTLCGPLSPSSEPSYPHSPAAHSTPYRAPKRSSRREGGVERSRAVEEEVVVKREERRTQRAILRPRSTSTPRPRPDTTDDSEHVQSEPKHHSLRSTPGPKASHRRSGPERSATREGRGHTCQPLRQSAVAEDVVDANQRRNVGTVCHGCASKLSASPGTAHAAGLEMRGSGKRPGRSAPQCSPRHGASEPRRSTAVQTDHQTDRDPGPSSRQPRSESFPHREAGRMFLAPPPAAVLGNVPLVQCVPVYQPMFYYPGPMMKSAPMPYVSVGTEQPSQAKTYRSRERERERERGQSLGSSLDRAIIAAANMKSSSKRMVRNLNTSLQHQRALSQSCLY</sequence>
<feature type="region of interest" description="Disordered" evidence="2">
    <location>
        <begin position="697"/>
        <end position="733"/>
    </location>
</feature>
<feature type="region of interest" description="Disordered" evidence="2">
    <location>
        <begin position="837"/>
        <end position="867"/>
    </location>
</feature>
<reference evidence="5 6" key="1">
    <citation type="submission" date="2025-04" db="UniProtKB">
        <authorList>
            <consortium name="RefSeq"/>
        </authorList>
    </citation>
    <scope>IDENTIFICATION</scope>
</reference>
<evidence type="ECO:0000313" key="8">
    <source>
        <dbReference type="RefSeq" id="XP_031433908.1"/>
    </source>
</evidence>
<evidence type="ECO:0000256" key="2">
    <source>
        <dbReference type="SAM" id="MobiDB-lite"/>
    </source>
</evidence>
<feature type="compositionally biased region" description="Low complexity" evidence="2">
    <location>
        <begin position="1023"/>
        <end position="1038"/>
    </location>
</feature>
<feature type="compositionally biased region" description="Low complexity" evidence="2">
    <location>
        <begin position="1274"/>
        <end position="1293"/>
    </location>
</feature>
<dbReference type="OrthoDB" id="10035553at2759"/>
<name>A0A6P8GB86_CLUHA</name>
<dbReference type="CTD" id="80709"/>
<feature type="compositionally biased region" description="Basic and acidic residues" evidence="2">
    <location>
        <begin position="328"/>
        <end position="341"/>
    </location>
</feature>
<evidence type="ECO:0000313" key="7">
    <source>
        <dbReference type="RefSeq" id="XP_031433907.1"/>
    </source>
</evidence>
<dbReference type="PANTHER" id="PTHR21510:SF15">
    <property type="entry name" value="MICROTUBULE ORGANIZATION PROTEIN AKNA"/>
    <property type="match status" value="1"/>
</dbReference>
<dbReference type="GO" id="GO:0021849">
    <property type="term" value="P:neuroblast division in subventricular zone"/>
    <property type="evidence" value="ECO:0007669"/>
    <property type="project" value="TreeGrafter"/>
</dbReference>
<feature type="compositionally biased region" description="Low complexity" evidence="2">
    <location>
        <begin position="63"/>
        <end position="72"/>
    </location>
</feature>
<gene>
    <name evidence="5 6 7 8" type="primary">akna</name>
</gene>
<feature type="domain" description="AKNA" evidence="3">
    <location>
        <begin position="786"/>
        <end position="849"/>
    </location>
</feature>
<feature type="compositionally biased region" description="Basic and acidic residues" evidence="2">
    <location>
        <begin position="76"/>
        <end position="91"/>
    </location>
</feature>
<feature type="compositionally biased region" description="Polar residues" evidence="2">
    <location>
        <begin position="283"/>
        <end position="303"/>
    </location>
</feature>
<dbReference type="Pfam" id="PF12443">
    <property type="entry name" value="AKNA"/>
    <property type="match status" value="1"/>
</dbReference>
<dbReference type="RefSeq" id="XP_031433907.1">
    <property type="nucleotide sequence ID" value="XM_031578047.2"/>
</dbReference>
<dbReference type="GO" id="GO:0060234">
    <property type="term" value="P:neuroblast delamination"/>
    <property type="evidence" value="ECO:0007669"/>
    <property type="project" value="TreeGrafter"/>
</dbReference>
<feature type="compositionally biased region" description="Pro residues" evidence="2">
    <location>
        <begin position="845"/>
        <end position="854"/>
    </location>
</feature>
<feature type="region of interest" description="Disordered" evidence="2">
    <location>
        <begin position="943"/>
        <end position="1044"/>
    </location>
</feature>
<feature type="compositionally biased region" description="Basic and acidic residues" evidence="2">
    <location>
        <begin position="1374"/>
        <end position="1386"/>
    </location>
</feature>
<evidence type="ECO:0000313" key="6">
    <source>
        <dbReference type="RefSeq" id="XP_031433906.1"/>
    </source>
</evidence>
<feature type="compositionally biased region" description="Basic and acidic residues" evidence="2">
    <location>
        <begin position="517"/>
        <end position="537"/>
    </location>
</feature>
<dbReference type="GeneTree" id="ENSGT00940000154254"/>
<accession>A0A6P8GB86</accession>
<dbReference type="RefSeq" id="XP_031433905.1">
    <property type="nucleotide sequence ID" value="XM_031578045.2"/>
</dbReference>
<feature type="compositionally biased region" description="Acidic residues" evidence="2">
    <location>
        <begin position="99"/>
        <end position="121"/>
    </location>
</feature>
<feature type="compositionally biased region" description="Basic and acidic residues" evidence="2">
    <location>
        <begin position="1549"/>
        <end position="1560"/>
    </location>
</feature>
<feature type="region of interest" description="Disordered" evidence="2">
    <location>
        <begin position="1056"/>
        <end position="1236"/>
    </location>
</feature>
<dbReference type="InterPro" id="IPR052655">
    <property type="entry name" value="AKNA_Centrosome-Trans_reg"/>
</dbReference>
<dbReference type="Proteomes" id="UP000515152">
    <property type="component" value="Chromosome 12"/>
</dbReference>
<feature type="compositionally biased region" description="Polar residues" evidence="2">
    <location>
        <begin position="1208"/>
        <end position="1229"/>
    </location>
</feature>
<evidence type="ECO:0000313" key="4">
    <source>
        <dbReference type="Proteomes" id="UP000515152"/>
    </source>
</evidence>
<feature type="compositionally biased region" description="Basic and acidic residues" evidence="2">
    <location>
        <begin position="480"/>
        <end position="489"/>
    </location>
</feature>
<evidence type="ECO:0000313" key="5">
    <source>
        <dbReference type="RefSeq" id="XP_031433905.1"/>
    </source>
</evidence>
<feature type="coiled-coil region" evidence="1">
    <location>
        <begin position="634"/>
        <end position="661"/>
    </location>
</feature>
<feature type="compositionally biased region" description="Basic and acidic residues" evidence="2">
    <location>
        <begin position="964"/>
        <end position="975"/>
    </location>
</feature>
<feature type="compositionally biased region" description="Basic and acidic residues" evidence="2">
    <location>
        <begin position="1341"/>
        <end position="1358"/>
    </location>
</feature>
<protein>
    <submittedName>
        <fullName evidence="5 6">Microtubule organization protein AKNA isoform X1</fullName>
    </submittedName>
</protein>
<evidence type="ECO:0000256" key="1">
    <source>
        <dbReference type="SAM" id="Coils"/>
    </source>
</evidence>
<organism evidence="4 6">
    <name type="scientific">Clupea harengus</name>
    <name type="common">Atlantic herring</name>
    <dbReference type="NCBI Taxonomy" id="7950"/>
    <lineage>
        <taxon>Eukaryota</taxon>
        <taxon>Metazoa</taxon>
        <taxon>Chordata</taxon>
        <taxon>Craniata</taxon>
        <taxon>Vertebrata</taxon>
        <taxon>Euteleostomi</taxon>
        <taxon>Actinopterygii</taxon>
        <taxon>Neopterygii</taxon>
        <taxon>Teleostei</taxon>
        <taxon>Clupei</taxon>
        <taxon>Clupeiformes</taxon>
        <taxon>Clupeoidei</taxon>
        <taxon>Clupeidae</taxon>
        <taxon>Clupea</taxon>
    </lineage>
</organism>
<proteinExistence type="predicted"/>
<dbReference type="GO" id="GO:0001837">
    <property type="term" value="P:epithelial to mesenchymal transition"/>
    <property type="evidence" value="ECO:0007669"/>
    <property type="project" value="TreeGrafter"/>
</dbReference>
<keyword evidence="4" id="KW-1185">Reference proteome</keyword>
<feature type="compositionally biased region" description="Polar residues" evidence="2">
    <location>
        <begin position="1538"/>
        <end position="1547"/>
    </location>
</feature>
<dbReference type="GO" id="GO:0005813">
    <property type="term" value="C:centrosome"/>
    <property type="evidence" value="ECO:0007669"/>
    <property type="project" value="TreeGrafter"/>
</dbReference>
<feature type="compositionally biased region" description="Polar residues" evidence="2">
    <location>
        <begin position="159"/>
        <end position="172"/>
    </location>
</feature>
<keyword evidence="1" id="KW-0175">Coiled coil</keyword>
<feature type="compositionally biased region" description="Polar residues" evidence="2">
    <location>
        <begin position="243"/>
        <end position="254"/>
    </location>
</feature>
<feature type="region of interest" description="Disordered" evidence="2">
    <location>
        <begin position="236"/>
        <end position="628"/>
    </location>
</feature>
<feature type="region of interest" description="Disordered" evidence="2">
    <location>
        <begin position="1269"/>
        <end position="1403"/>
    </location>
</feature>
<feature type="compositionally biased region" description="Low complexity" evidence="2">
    <location>
        <begin position="1137"/>
        <end position="1157"/>
    </location>
</feature>
<dbReference type="KEGG" id="char:105912632"/>
<feature type="region of interest" description="Disordered" evidence="2">
    <location>
        <begin position="1420"/>
        <end position="1486"/>
    </location>
</feature>
<feature type="region of interest" description="Disordered" evidence="2">
    <location>
        <begin position="1"/>
        <end position="217"/>
    </location>
</feature>
<dbReference type="GeneID" id="105912632"/>
<dbReference type="PANTHER" id="PTHR21510">
    <property type="entry name" value="AKNA DOMAIN-CONTAINING PROTEIN"/>
    <property type="match status" value="1"/>
</dbReference>
<feature type="compositionally biased region" description="Low complexity" evidence="2">
    <location>
        <begin position="977"/>
        <end position="986"/>
    </location>
</feature>
<dbReference type="RefSeq" id="XP_031433906.1">
    <property type="nucleotide sequence ID" value="XM_031578046.2"/>
</dbReference>
<evidence type="ECO:0000259" key="3">
    <source>
        <dbReference type="Pfam" id="PF12443"/>
    </source>
</evidence>
<feature type="compositionally biased region" description="Polar residues" evidence="2">
    <location>
        <begin position="1"/>
        <end position="10"/>
    </location>
</feature>
<feature type="compositionally biased region" description="Acidic residues" evidence="2">
    <location>
        <begin position="149"/>
        <end position="158"/>
    </location>
</feature>
<feature type="compositionally biased region" description="Polar residues" evidence="2">
    <location>
        <begin position="194"/>
        <end position="207"/>
    </location>
</feature>
<feature type="compositionally biased region" description="Basic and acidic residues" evidence="2">
    <location>
        <begin position="1302"/>
        <end position="1326"/>
    </location>
</feature>
<dbReference type="InterPro" id="IPR022150">
    <property type="entry name" value="AKNA_dom"/>
</dbReference>